<gene>
    <name evidence="2" type="ORF">QO011_004896</name>
</gene>
<keyword evidence="3" id="KW-1185">Reference proteome</keyword>
<evidence type="ECO:0000256" key="1">
    <source>
        <dbReference type="SAM" id="SignalP"/>
    </source>
</evidence>
<name>A0ABU0JF23_9HYPH</name>
<dbReference type="RefSeq" id="WP_307277732.1">
    <property type="nucleotide sequence ID" value="NZ_JAUSVX010000010.1"/>
</dbReference>
<proteinExistence type="predicted"/>
<sequence>MRKTILALVLAAGALGAATTASEAHYRSYGGYGYGGYNYGYQQTYYQPRYCRTVSFRVWDDYSCEYVYRTKEICD</sequence>
<evidence type="ECO:0000313" key="3">
    <source>
        <dbReference type="Proteomes" id="UP001242480"/>
    </source>
</evidence>
<accession>A0ABU0JF23</accession>
<comment type="caution">
    <text evidence="2">The sequence shown here is derived from an EMBL/GenBank/DDBJ whole genome shotgun (WGS) entry which is preliminary data.</text>
</comment>
<feature type="signal peptide" evidence="1">
    <location>
        <begin position="1"/>
        <end position="23"/>
    </location>
</feature>
<reference evidence="2 3" key="1">
    <citation type="submission" date="2023-07" db="EMBL/GenBank/DDBJ databases">
        <title>Genomic Encyclopedia of Type Strains, Phase IV (KMG-IV): sequencing the most valuable type-strain genomes for metagenomic binning, comparative biology and taxonomic classification.</title>
        <authorList>
            <person name="Goeker M."/>
        </authorList>
    </citation>
    <scope>NUCLEOTIDE SEQUENCE [LARGE SCALE GENOMIC DNA]</scope>
    <source>
        <strain evidence="2 3">DSM 19619</strain>
    </source>
</reference>
<dbReference type="EMBL" id="JAUSVX010000010">
    <property type="protein sequence ID" value="MDQ0471869.1"/>
    <property type="molecule type" value="Genomic_DNA"/>
</dbReference>
<protein>
    <submittedName>
        <fullName evidence="2">Uncharacterized protein</fullName>
    </submittedName>
</protein>
<dbReference type="Proteomes" id="UP001242480">
    <property type="component" value="Unassembled WGS sequence"/>
</dbReference>
<organism evidence="2 3">
    <name type="scientific">Labrys wisconsinensis</name>
    <dbReference type="NCBI Taxonomy" id="425677"/>
    <lineage>
        <taxon>Bacteria</taxon>
        <taxon>Pseudomonadati</taxon>
        <taxon>Pseudomonadota</taxon>
        <taxon>Alphaproteobacteria</taxon>
        <taxon>Hyphomicrobiales</taxon>
        <taxon>Xanthobacteraceae</taxon>
        <taxon>Labrys</taxon>
    </lineage>
</organism>
<feature type="chain" id="PRO_5045134466" evidence="1">
    <location>
        <begin position="24"/>
        <end position="75"/>
    </location>
</feature>
<keyword evidence="1" id="KW-0732">Signal</keyword>
<evidence type="ECO:0000313" key="2">
    <source>
        <dbReference type="EMBL" id="MDQ0471869.1"/>
    </source>
</evidence>